<feature type="transmembrane region" description="Helical" evidence="6">
    <location>
        <begin position="48"/>
        <end position="65"/>
    </location>
</feature>
<evidence type="ECO:0000313" key="9">
    <source>
        <dbReference type="Proteomes" id="UP001295684"/>
    </source>
</evidence>
<feature type="transmembrane region" description="Helical" evidence="6">
    <location>
        <begin position="97"/>
        <end position="115"/>
    </location>
</feature>
<sequence length="329" mass="39097">MTFGQTCFLVILLPLFYLVPLMYRMCDTFSHERQLERPDYDNPKWDDFLPVLLISPLITLLKYLVRKYTGPVFRSKLEKKYNGEALNLKVYKSTRNFFKIFYYSFITFLGFYVLSDTEFHSFMMFGKGNFMYLKSDWPYNKLPNLYKMYYMIGMSYHLEDTVSHFFHPIQNDFFEMLLHHYITIMLVMGSHMISTWNFGIIVMIQMDICDISVSCIKAFMDFCSPTVVFINYLVMLFSWTYFRIIVFSYELIAAITIRSGYSLSTGKNALTCFVILLVGLLVLNIYWEILFLRMGYRFIVKGEAKDIQNPVEDVKKERKLRTFSIKTTT</sequence>
<evidence type="ECO:0000259" key="7">
    <source>
        <dbReference type="PROSITE" id="PS50922"/>
    </source>
</evidence>
<feature type="transmembrane region" description="Helical" evidence="6">
    <location>
        <begin position="181"/>
        <end position="204"/>
    </location>
</feature>
<dbReference type="AlphaFoldDB" id="A0AAD1XL86"/>
<dbReference type="GO" id="GO:0046513">
    <property type="term" value="P:ceramide biosynthetic process"/>
    <property type="evidence" value="ECO:0007669"/>
    <property type="project" value="InterPro"/>
</dbReference>
<keyword evidence="2 5" id="KW-0812">Transmembrane</keyword>
<evidence type="ECO:0000256" key="3">
    <source>
        <dbReference type="ARBA" id="ARBA00022989"/>
    </source>
</evidence>
<organism evidence="8 9">
    <name type="scientific">Euplotes crassus</name>
    <dbReference type="NCBI Taxonomy" id="5936"/>
    <lineage>
        <taxon>Eukaryota</taxon>
        <taxon>Sar</taxon>
        <taxon>Alveolata</taxon>
        <taxon>Ciliophora</taxon>
        <taxon>Intramacronucleata</taxon>
        <taxon>Spirotrichea</taxon>
        <taxon>Hypotrichia</taxon>
        <taxon>Euplotida</taxon>
        <taxon>Euplotidae</taxon>
        <taxon>Moneuplotes</taxon>
    </lineage>
</organism>
<evidence type="ECO:0000256" key="5">
    <source>
        <dbReference type="PROSITE-ProRule" id="PRU00205"/>
    </source>
</evidence>
<feature type="domain" description="TLC" evidence="7">
    <location>
        <begin position="91"/>
        <end position="300"/>
    </location>
</feature>
<dbReference type="PROSITE" id="PS50922">
    <property type="entry name" value="TLC"/>
    <property type="match status" value="1"/>
</dbReference>
<proteinExistence type="predicted"/>
<comment type="caution">
    <text evidence="8">The sequence shown here is derived from an EMBL/GenBank/DDBJ whole genome shotgun (WGS) entry which is preliminary data.</text>
</comment>
<dbReference type="EMBL" id="CAMPGE010016245">
    <property type="protein sequence ID" value="CAI2374818.1"/>
    <property type="molecule type" value="Genomic_DNA"/>
</dbReference>
<dbReference type="GO" id="GO:0005783">
    <property type="term" value="C:endoplasmic reticulum"/>
    <property type="evidence" value="ECO:0007669"/>
    <property type="project" value="TreeGrafter"/>
</dbReference>
<protein>
    <recommendedName>
        <fullName evidence="7">TLC domain-containing protein</fullName>
    </recommendedName>
</protein>
<dbReference type="GO" id="GO:0050291">
    <property type="term" value="F:sphingosine N-acyltransferase activity"/>
    <property type="evidence" value="ECO:0007669"/>
    <property type="project" value="InterPro"/>
</dbReference>
<feature type="transmembrane region" description="Helical" evidence="6">
    <location>
        <begin position="269"/>
        <end position="287"/>
    </location>
</feature>
<accession>A0AAD1XL86</accession>
<dbReference type="PANTHER" id="PTHR12560">
    <property type="entry name" value="LONGEVITY ASSURANCE FACTOR 1 LAG1"/>
    <property type="match status" value="1"/>
</dbReference>
<dbReference type="InterPro" id="IPR016439">
    <property type="entry name" value="Lag1/Lac1-like"/>
</dbReference>
<evidence type="ECO:0000256" key="1">
    <source>
        <dbReference type="ARBA" id="ARBA00004141"/>
    </source>
</evidence>
<dbReference type="SMART" id="SM00724">
    <property type="entry name" value="TLC"/>
    <property type="match status" value="1"/>
</dbReference>
<evidence type="ECO:0000256" key="4">
    <source>
        <dbReference type="ARBA" id="ARBA00023136"/>
    </source>
</evidence>
<keyword evidence="3 6" id="KW-1133">Transmembrane helix</keyword>
<evidence type="ECO:0000256" key="6">
    <source>
        <dbReference type="SAM" id="Phobius"/>
    </source>
</evidence>
<keyword evidence="9" id="KW-1185">Reference proteome</keyword>
<dbReference type="InterPro" id="IPR006634">
    <property type="entry name" value="TLC-dom"/>
</dbReference>
<dbReference type="Pfam" id="PF03798">
    <property type="entry name" value="TRAM_LAG1_CLN8"/>
    <property type="match status" value="1"/>
</dbReference>
<dbReference type="Proteomes" id="UP001295684">
    <property type="component" value="Unassembled WGS sequence"/>
</dbReference>
<evidence type="ECO:0000313" key="8">
    <source>
        <dbReference type="EMBL" id="CAI2374818.1"/>
    </source>
</evidence>
<dbReference type="PANTHER" id="PTHR12560:SF0">
    <property type="entry name" value="LD18904P"/>
    <property type="match status" value="1"/>
</dbReference>
<gene>
    <name evidence="8" type="ORF">ECRASSUSDP1_LOCUS16176</name>
</gene>
<keyword evidence="4 5" id="KW-0472">Membrane</keyword>
<name>A0AAD1XL86_EUPCR</name>
<comment type="subcellular location">
    <subcellularLocation>
        <location evidence="1">Membrane</location>
        <topology evidence="1">Multi-pass membrane protein</topology>
    </subcellularLocation>
</comment>
<dbReference type="GO" id="GO:0016020">
    <property type="term" value="C:membrane"/>
    <property type="evidence" value="ECO:0007669"/>
    <property type="project" value="UniProtKB-SubCell"/>
</dbReference>
<evidence type="ECO:0000256" key="2">
    <source>
        <dbReference type="ARBA" id="ARBA00022692"/>
    </source>
</evidence>
<reference evidence="8" key="1">
    <citation type="submission" date="2023-07" db="EMBL/GenBank/DDBJ databases">
        <authorList>
            <consortium name="AG Swart"/>
            <person name="Singh M."/>
            <person name="Singh A."/>
            <person name="Seah K."/>
            <person name="Emmerich C."/>
        </authorList>
    </citation>
    <scope>NUCLEOTIDE SEQUENCE</scope>
    <source>
        <strain evidence="8">DP1</strain>
    </source>
</reference>